<feature type="compositionally biased region" description="Low complexity" evidence="6">
    <location>
        <begin position="674"/>
        <end position="683"/>
    </location>
</feature>
<dbReference type="InterPro" id="IPR050815">
    <property type="entry name" value="TF_fung"/>
</dbReference>
<evidence type="ECO:0000256" key="5">
    <source>
        <dbReference type="ARBA" id="ARBA00023242"/>
    </source>
</evidence>
<dbReference type="GO" id="GO:0000981">
    <property type="term" value="F:DNA-binding transcription factor activity, RNA polymerase II-specific"/>
    <property type="evidence" value="ECO:0007669"/>
    <property type="project" value="InterPro"/>
</dbReference>
<dbReference type="PANTHER" id="PTHR47338:SF10">
    <property type="entry name" value="TRANSCRIPTION FACTOR DOMAIN-CONTAINING PROTEIN-RELATED"/>
    <property type="match status" value="1"/>
</dbReference>
<reference evidence="8 9" key="1">
    <citation type="submission" date="2019-12" db="EMBL/GenBank/DDBJ databases">
        <title>Draft genome sequence of the ascomycete Xylaria multiplex DSM 110363.</title>
        <authorList>
            <person name="Buettner E."/>
            <person name="Kellner H."/>
        </authorList>
    </citation>
    <scope>NUCLEOTIDE SEQUENCE [LARGE SCALE GENOMIC DNA]</scope>
    <source>
        <strain evidence="8 9">DSM 110363</strain>
    </source>
</reference>
<proteinExistence type="predicted"/>
<dbReference type="InParanoid" id="A0A7C8IJM4"/>
<dbReference type="GO" id="GO:0003677">
    <property type="term" value="F:DNA binding"/>
    <property type="evidence" value="ECO:0007669"/>
    <property type="project" value="InterPro"/>
</dbReference>
<comment type="caution">
    <text evidence="8">The sequence shown here is derived from an EMBL/GenBank/DDBJ whole genome shotgun (WGS) entry which is preliminary data.</text>
</comment>
<feature type="compositionally biased region" description="Low complexity" evidence="6">
    <location>
        <begin position="695"/>
        <end position="707"/>
    </location>
</feature>
<feature type="region of interest" description="Disordered" evidence="6">
    <location>
        <begin position="628"/>
        <end position="734"/>
    </location>
</feature>
<dbReference type="EMBL" id="WUBL01000119">
    <property type="protein sequence ID" value="KAF2965306.1"/>
    <property type="molecule type" value="Genomic_DNA"/>
</dbReference>
<organism evidence="8 9">
    <name type="scientific">Xylaria multiplex</name>
    <dbReference type="NCBI Taxonomy" id="323545"/>
    <lineage>
        <taxon>Eukaryota</taxon>
        <taxon>Fungi</taxon>
        <taxon>Dikarya</taxon>
        <taxon>Ascomycota</taxon>
        <taxon>Pezizomycotina</taxon>
        <taxon>Sordariomycetes</taxon>
        <taxon>Xylariomycetidae</taxon>
        <taxon>Xylariales</taxon>
        <taxon>Xylariaceae</taxon>
        <taxon>Xylaria</taxon>
    </lineage>
</organism>
<dbReference type="InterPro" id="IPR007219">
    <property type="entry name" value="XnlR_reg_dom"/>
</dbReference>
<dbReference type="GO" id="GO:0005634">
    <property type="term" value="C:nucleus"/>
    <property type="evidence" value="ECO:0007669"/>
    <property type="project" value="UniProtKB-SubCell"/>
</dbReference>
<dbReference type="CDD" id="cd12148">
    <property type="entry name" value="fungal_TF_MHR"/>
    <property type="match status" value="1"/>
</dbReference>
<dbReference type="PANTHER" id="PTHR47338">
    <property type="entry name" value="ZN(II)2CYS6 TRANSCRIPTION FACTOR (EUROFUNG)-RELATED"/>
    <property type="match status" value="1"/>
</dbReference>
<dbReference type="OrthoDB" id="4456959at2759"/>
<evidence type="ECO:0000256" key="6">
    <source>
        <dbReference type="SAM" id="MobiDB-lite"/>
    </source>
</evidence>
<feature type="region of interest" description="Disordered" evidence="6">
    <location>
        <begin position="764"/>
        <end position="789"/>
    </location>
</feature>
<evidence type="ECO:0000256" key="4">
    <source>
        <dbReference type="ARBA" id="ARBA00023163"/>
    </source>
</evidence>
<evidence type="ECO:0000256" key="3">
    <source>
        <dbReference type="ARBA" id="ARBA00023015"/>
    </source>
</evidence>
<keyword evidence="5" id="KW-0539">Nucleus</keyword>
<keyword evidence="9" id="KW-1185">Reference proteome</keyword>
<evidence type="ECO:0000313" key="8">
    <source>
        <dbReference type="EMBL" id="KAF2965306.1"/>
    </source>
</evidence>
<feature type="compositionally biased region" description="Polar residues" evidence="6">
    <location>
        <begin position="660"/>
        <end position="673"/>
    </location>
</feature>
<gene>
    <name evidence="8" type="ORF">GQX73_g8261</name>
</gene>
<feature type="compositionally biased region" description="Polar residues" evidence="6">
    <location>
        <begin position="724"/>
        <end position="734"/>
    </location>
</feature>
<keyword evidence="3" id="KW-0805">Transcription regulation</keyword>
<dbReference type="AlphaFoldDB" id="A0A7C8IJM4"/>
<dbReference type="GO" id="GO:0006351">
    <property type="term" value="P:DNA-templated transcription"/>
    <property type="evidence" value="ECO:0007669"/>
    <property type="project" value="InterPro"/>
</dbReference>
<dbReference type="Proteomes" id="UP000481858">
    <property type="component" value="Unassembled WGS sequence"/>
</dbReference>
<accession>A0A7C8IJM4</accession>
<sequence length="871" mass="95418">MVETVNQHQSPIKEYRAEPKGIKSYKPESIISAVIIYSFSVPPPLWQCQKTRRPLRERQAALLENPCLALRAGVENSGVTKVSKEASLQAEKPQVEGLLRQVGGGGLTTAGDDAAVNAEEPAAGVIETPIIEEVIFQGMDYGDTPDVSLDDSPFDFNHEDPIEFTGSAAAQPLGDFDSSTFSSELIDLGGVFEALPPLEVVEDLNRLYFERQSNFTPIIHPGRYLQAYYSAPHMKPPMCLQYAIWALTSNGDSKYHAYHDVFYRRARQYADIDEMKGYGEHFITVAHAQTWCVLATDEAKSMMFTRAAMSCARAVRLVEMMGLHHLDSPPDESSPTLLPPRDWAELEERRRIFWGVFCIDSHCSISTGWPHLIDMAQVTTHLPSTEAAFCNGVPMETCSIHDVFKGEHSYSSFAGSIVVCHLFNLILKHAHRPTANDNPENYEYGEYWKRHRDIDNTLSSAFMFLPESLRLPENYREPTAVNTNLNLHASIICLHHAALERIETYNLGESAKRMSQDRLSAAAQEIVNIMKLTSHLSSGPRTPLAALSLFCAASVYIYFCKENCTPTSVDSLDFILSAMEAIGRTHSITRSFLRQALLDIEQNGVQNIVQLPRVARLSRNLSNATSHNVPLLARTRMSRHSEAQPPMPGLPIGKAMSRTAPRSSPSWVQQAHNSASSSAGSDSHTNKRQRTETPSSNSSLCANSSASKGPSMPFSDIPIRSEPLITSNPRNTETPISRVVENLEPSTSNHSTIDNNHSRIGVTFSPTILGRHGPKPFVTSSRDASHTRVSKGGLGSWELGGLCVSAMLQNEAGTSTGLDSVNVPAQFLDPGAMGINWDILHADLGVGTSTAGRVPGGINENVDCGGGPDIG</sequence>
<feature type="domain" description="Xylanolytic transcriptional activator regulatory" evidence="7">
    <location>
        <begin position="307"/>
        <end position="389"/>
    </location>
</feature>
<protein>
    <recommendedName>
        <fullName evidence="7">Xylanolytic transcriptional activator regulatory domain-containing protein</fullName>
    </recommendedName>
</protein>
<dbReference type="GO" id="GO:0008270">
    <property type="term" value="F:zinc ion binding"/>
    <property type="evidence" value="ECO:0007669"/>
    <property type="project" value="InterPro"/>
</dbReference>
<dbReference type="Pfam" id="PF04082">
    <property type="entry name" value="Fungal_trans"/>
    <property type="match status" value="1"/>
</dbReference>
<evidence type="ECO:0000256" key="1">
    <source>
        <dbReference type="ARBA" id="ARBA00004123"/>
    </source>
</evidence>
<comment type="subcellular location">
    <subcellularLocation>
        <location evidence="1">Nucleus</location>
    </subcellularLocation>
</comment>
<dbReference type="SMART" id="SM00906">
    <property type="entry name" value="Fungal_trans"/>
    <property type="match status" value="1"/>
</dbReference>
<keyword evidence="4" id="KW-0804">Transcription</keyword>
<keyword evidence="2" id="KW-0479">Metal-binding</keyword>
<name>A0A7C8IJM4_9PEZI</name>
<evidence type="ECO:0000256" key="2">
    <source>
        <dbReference type="ARBA" id="ARBA00022723"/>
    </source>
</evidence>
<evidence type="ECO:0000313" key="9">
    <source>
        <dbReference type="Proteomes" id="UP000481858"/>
    </source>
</evidence>
<evidence type="ECO:0000259" key="7">
    <source>
        <dbReference type="SMART" id="SM00906"/>
    </source>
</evidence>